<evidence type="ECO:0000259" key="5">
    <source>
        <dbReference type="PROSITE" id="PS51332"/>
    </source>
</evidence>
<dbReference type="Gene3D" id="3.20.20.240">
    <property type="entry name" value="Methylmalonyl-CoA mutase"/>
    <property type="match status" value="1"/>
</dbReference>
<dbReference type="Proteomes" id="UP000184082">
    <property type="component" value="Unassembled WGS sequence"/>
</dbReference>
<dbReference type="InterPro" id="IPR036724">
    <property type="entry name" value="Cobalamin-bd_sf"/>
</dbReference>
<evidence type="ECO:0000256" key="1">
    <source>
        <dbReference type="ARBA" id="ARBA00001922"/>
    </source>
</evidence>
<sequence>MRGKIIACSIGNCVHVAGVVNFLRLAEEMGYESVFLGPAVSIEKLIEKVKKERPKFVGVSYRLTPSALYPLLEELKKGIEREGFKDIKWLFGGTEPTAEVARKANIFYKVFDIEGMDKVINFLKGKAELELKKSYGRNLIERIEGKYPYPVLRHHFGLPSLEETIRGIEEIAESEVLDIISLAPDQNAQQYFFRQEKMDNKLDGAGGVPVRSEKDFINIYKAAQRGNYPLIRCYSGTSDLLKMAELIQKTLKNAWCAVPLCWYNELDGRGDRKLLDSIRENQKVMKWHGERNIPVEVNESHHWSLRDAHDTLGVVMAFLAAYNAKKAGVKTYIAQYMFNVPPAISPKMDLAKMLAKIELIESLEDDNFKTLRQARAGLAKFSPDLNLAKGQLAASAGLAMAIKPHIYHVVGYCEAHHAATPKEVIESCKIVRGVIEGYISGYPNITSDEEVISRKNWLIKEAKYTLEFIKENFKEYKDPWSSPEVIAKCIKLGILDAPHLKGNPAACGKLETRIVNGRLEAYDMETGKVLSEEERLDKIWNYAEKVSA</sequence>
<dbReference type="CDD" id="cd02065">
    <property type="entry name" value="B12-binding_like"/>
    <property type="match status" value="1"/>
</dbReference>
<dbReference type="RefSeq" id="WP_072967411.1">
    <property type="nucleotide sequence ID" value="NZ_FRAJ01000012.1"/>
</dbReference>
<gene>
    <name evidence="6" type="ORF">SAMN02745883_01625</name>
</gene>
<evidence type="ECO:0000256" key="3">
    <source>
        <dbReference type="ARBA" id="ARBA00023235"/>
    </source>
</evidence>
<reference evidence="6 7" key="1">
    <citation type="submission" date="2016-11" db="EMBL/GenBank/DDBJ databases">
        <authorList>
            <person name="Jaros S."/>
            <person name="Januszkiewicz K."/>
            <person name="Wedrychowicz H."/>
        </authorList>
    </citation>
    <scope>NUCLEOTIDE SEQUENCE [LARGE SCALE GENOMIC DNA]</scope>
    <source>
        <strain evidence="6 7">DSM 14501</strain>
    </source>
</reference>
<dbReference type="STRING" id="1121266.SAMN02745883_01625"/>
<evidence type="ECO:0000313" key="6">
    <source>
        <dbReference type="EMBL" id="SHK24125.1"/>
    </source>
</evidence>
<dbReference type="InterPro" id="IPR016176">
    <property type="entry name" value="Cbl-dep_enz_cat"/>
</dbReference>
<evidence type="ECO:0000256" key="4">
    <source>
        <dbReference type="ARBA" id="ARBA00023285"/>
    </source>
</evidence>
<name>A0A1M6QV97_9FIRM</name>
<keyword evidence="3" id="KW-0413">Isomerase</keyword>
<dbReference type="GO" id="GO:0016853">
    <property type="term" value="F:isomerase activity"/>
    <property type="evidence" value="ECO:0007669"/>
    <property type="project" value="UniProtKB-KW"/>
</dbReference>
<dbReference type="GO" id="GO:0046872">
    <property type="term" value="F:metal ion binding"/>
    <property type="evidence" value="ECO:0007669"/>
    <property type="project" value="InterPro"/>
</dbReference>
<evidence type="ECO:0000313" key="7">
    <source>
        <dbReference type="Proteomes" id="UP000184082"/>
    </source>
</evidence>
<dbReference type="SUPFAM" id="SSF52242">
    <property type="entry name" value="Cobalamin (vitamin B12)-binding domain"/>
    <property type="match status" value="1"/>
</dbReference>
<accession>A0A1M6QV97</accession>
<proteinExistence type="predicted"/>
<dbReference type="InterPro" id="IPR006158">
    <property type="entry name" value="Cobalamin-bd"/>
</dbReference>
<dbReference type="Gene3D" id="3.40.50.280">
    <property type="entry name" value="Cobalamin-binding domain"/>
    <property type="match status" value="1"/>
</dbReference>
<dbReference type="PROSITE" id="PS51332">
    <property type="entry name" value="B12_BINDING"/>
    <property type="match status" value="1"/>
</dbReference>
<dbReference type="AlphaFoldDB" id="A0A1M6QV97"/>
<protein>
    <submittedName>
        <fullName evidence="6">B12 binding domain-containing protein</fullName>
    </submittedName>
</protein>
<keyword evidence="2" id="KW-0846">Cobalamin</keyword>
<dbReference type="SUPFAM" id="SSF51703">
    <property type="entry name" value="Cobalamin (vitamin B12)-dependent enzymes"/>
    <property type="match status" value="1"/>
</dbReference>
<dbReference type="GO" id="GO:0031419">
    <property type="term" value="F:cobalamin binding"/>
    <property type="evidence" value="ECO:0007669"/>
    <property type="project" value="UniProtKB-KW"/>
</dbReference>
<keyword evidence="7" id="KW-1185">Reference proteome</keyword>
<comment type="cofactor">
    <cofactor evidence="1">
        <name>adenosylcob(III)alamin</name>
        <dbReference type="ChEBI" id="CHEBI:18408"/>
    </cofactor>
</comment>
<dbReference type="EMBL" id="FRAJ01000012">
    <property type="protein sequence ID" value="SHK24125.1"/>
    <property type="molecule type" value="Genomic_DNA"/>
</dbReference>
<evidence type="ECO:0000256" key="2">
    <source>
        <dbReference type="ARBA" id="ARBA00022628"/>
    </source>
</evidence>
<dbReference type="Pfam" id="PF02310">
    <property type="entry name" value="B12-binding"/>
    <property type="match status" value="1"/>
</dbReference>
<keyword evidence="4" id="KW-0170">Cobalt</keyword>
<feature type="domain" description="B12-binding" evidence="5">
    <location>
        <begin position="2"/>
        <end position="130"/>
    </location>
</feature>
<organism evidence="6 7">
    <name type="scientific">Caminicella sporogenes DSM 14501</name>
    <dbReference type="NCBI Taxonomy" id="1121266"/>
    <lineage>
        <taxon>Bacteria</taxon>
        <taxon>Bacillati</taxon>
        <taxon>Bacillota</taxon>
        <taxon>Clostridia</taxon>
        <taxon>Peptostreptococcales</taxon>
        <taxon>Caminicellaceae</taxon>
        <taxon>Caminicella</taxon>
    </lineage>
</organism>